<dbReference type="Proteomes" id="UP000595198">
    <property type="component" value="Chromosome"/>
</dbReference>
<gene>
    <name evidence="2" type="ORF">I6G95_07160</name>
    <name evidence="3" type="ORF">I6H48_07735</name>
</gene>
<feature type="region of interest" description="Disordered" evidence="1">
    <location>
        <begin position="248"/>
        <end position="267"/>
    </location>
</feature>
<feature type="region of interest" description="Disordered" evidence="1">
    <location>
        <begin position="1"/>
        <end position="20"/>
    </location>
</feature>
<keyword evidence="5" id="KW-1185">Reference proteome</keyword>
<dbReference type="EMBL" id="CP066023">
    <property type="protein sequence ID" value="QQB81870.1"/>
    <property type="molecule type" value="Genomic_DNA"/>
</dbReference>
<dbReference type="Proteomes" id="UP000594774">
    <property type="component" value="Chromosome"/>
</dbReference>
<name>A0AB37G5Q3_CORAY</name>
<proteinExistence type="predicted"/>
<evidence type="ECO:0000313" key="2">
    <source>
        <dbReference type="EMBL" id="QPR30031.1"/>
    </source>
</evidence>
<evidence type="ECO:0000313" key="3">
    <source>
        <dbReference type="EMBL" id="QQB81870.1"/>
    </source>
</evidence>
<accession>A0AB37G5Q3</accession>
<dbReference type="EMBL" id="CP065628">
    <property type="protein sequence ID" value="QPR30031.1"/>
    <property type="molecule type" value="Genomic_DNA"/>
</dbReference>
<dbReference type="RefSeq" id="WP_197914211.1">
    <property type="nucleotide sequence ID" value="NZ_CP065628.1"/>
</dbReference>
<reference evidence="4 5" key="1">
    <citation type="submission" date="2020-12" db="EMBL/GenBank/DDBJ databases">
        <title>FDA dAtabase for Regulatory Grade micrObial Sequences (FDA-ARGOS): Supporting development and validation of Infectious Disease Dx tests.</title>
        <authorList>
            <person name="Sproer C."/>
            <person name="Gronow S."/>
            <person name="Severitt S."/>
            <person name="Schroder I."/>
            <person name="Tallon L."/>
            <person name="Sadzewicz L."/>
            <person name="Zhao X."/>
            <person name="Boylan J."/>
            <person name="Ott S."/>
            <person name="Bowen H."/>
            <person name="Vavikolanu K."/>
            <person name="Mehta A."/>
            <person name="Aluvathingal J."/>
            <person name="Nadendla S."/>
            <person name="Lowell S."/>
            <person name="Myers T."/>
            <person name="Yan Y."/>
            <person name="Sichtig H."/>
        </authorList>
    </citation>
    <scope>NUCLEOTIDE SEQUENCE [LARGE SCALE GENOMIC DNA]</scope>
    <source>
        <strain evidence="2 4">FDAARGOS_938</strain>
        <strain evidence="3 5">FDAARGOS_991</strain>
    </source>
</reference>
<evidence type="ECO:0000256" key="1">
    <source>
        <dbReference type="SAM" id="MobiDB-lite"/>
    </source>
</evidence>
<evidence type="ECO:0000313" key="4">
    <source>
        <dbReference type="Proteomes" id="UP000594774"/>
    </source>
</evidence>
<sequence>MGVAPGGSNPRPEGSLSPSGLQELASYDEAFVRRQALTGITAAAEEARNGFLQGLKNSIISPLVKAFTGSEGDLPDLTTAITDQQSKTQSLWDERGRGHVFSSRNLTYRGDQTAGTRMQIPFTEQVGPLIGVEIDTDGGLVLKTPGSWLITAKCGVSGTNALGGDWQRVWLEAYRADGSLLAESWATGWAAKDQATVMDILPLVISPYEAQDGVTVRVFQDAGRWRYLLGGHGYTFLLAQKQSSTRVMSSVNPGDPGIFGQEEVGES</sequence>
<dbReference type="AlphaFoldDB" id="A0AB37G5Q3"/>
<evidence type="ECO:0000313" key="5">
    <source>
        <dbReference type="Proteomes" id="UP000595198"/>
    </source>
</evidence>
<organism evidence="2 4">
    <name type="scientific">Corynebacterium amycolatum</name>
    <dbReference type="NCBI Taxonomy" id="43765"/>
    <lineage>
        <taxon>Bacteria</taxon>
        <taxon>Bacillati</taxon>
        <taxon>Actinomycetota</taxon>
        <taxon>Actinomycetes</taxon>
        <taxon>Mycobacteriales</taxon>
        <taxon>Corynebacteriaceae</taxon>
        <taxon>Corynebacterium</taxon>
    </lineage>
</organism>
<protein>
    <submittedName>
        <fullName evidence="2">Uncharacterized protein</fullName>
    </submittedName>
</protein>